<evidence type="ECO:0000256" key="9">
    <source>
        <dbReference type="ARBA" id="ARBA00023136"/>
    </source>
</evidence>
<evidence type="ECO:0000256" key="8">
    <source>
        <dbReference type="ARBA" id="ARBA00023010"/>
    </source>
</evidence>
<comment type="catalytic activity">
    <reaction evidence="10">
        <text>ATP + H2O + cellular proteinSide 1 = ADP + phosphate + cellular proteinSide 2.</text>
        <dbReference type="EC" id="7.4.2.8"/>
    </reaction>
</comment>
<evidence type="ECO:0000256" key="2">
    <source>
        <dbReference type="ARBA" id="ARBA00007650"/>
    </source>
</evidence>
<sequence>MLFLKKITQYIYFYYLILRINLLEKNLNHLNLFQLKIKNLELKKEYQKKQKLNNLIIRSFSITKAILKKTLGLKYYNMQLMGALVLSKNQIAEIKTGEGKTLISILTASLQALTNKTVTLITTTEYLSIRDFYKTKLIYNNLGLTVGLIKSTMSHKEKQLNYKKNIIYVSSNIIVFDFLKDNLIIRKKDQLISSFDFCIIDEIDSILIDDARVPLILSTVFKKSTKIKYKIALKISSKLKKNIHYIVDYSHKLIYLTYLGQILIEKLLCIKKLSNLSNSWIIFIINSLKVKYFYFKDIHYIIQNKKIVIINELNGRAMPNKRWNKGIHQSIETKENLEITDLSCELVYMTYYNFFLKYNNLTGMTGTGQISQHEFKKNFKLDVFQIPLNFLSKKKELSDLLFKDKKSKFEAVVIKCKEISLTGQPILIGTKTILESKKLAFLLKKENLYFKILNAKTDQEQNIISQAGKLNSITITTNIAGRGTDIILGGEQKFNYFKSLQKIRKICIYYNICFYKNLIIRYKLKNSSKSLINIIYLLLKSKYFKSFFKIKQNNFNLIINNHNLSNFFKKNLNYYTKKNFIIESKKIKNLGGLYIIGFERNYSRRIDNQLIGRCGRQGNPGISQFYISLEDDIFNYNFSLKIKQKLYKKIKNRLFLSSFFINKTLLNLQKKIEESAYEQRIFLYKYDNILVIQQNIFFKERKNILNSKNINIFIYKYFFSFVTNKVLLLIKYNISISNIKKIFNKEFNLKICQHINNKKNLIDILTNHLFNNYNIKKKNLNFLENISVEKIILMKSLDQAWRNQLYFMAELKEISFYLNYHKKNSFDIYKKEALKLFYYQKKTLINIIIYRLHNTLNKLNDKK</sequence>
<dbReference type="SUPFAM" id="SSF52540">
    <property type="entry name" value="P-loop containing nucleoside triphosphate hydrolases"/>
    <property type="match status" value="2"/>
</dbReference>
<keyword evidence="4 10" id="KW-0547">Nucleotide-binding</keyword>
<dbReference type="Pfam" id="PF01043">
    <property type="entry name" value="SecA_PP_bind"/>
    <property type="match status" value="1"/>
</dbReference>
<dbReference type="SMART" id="SM00958">
    <property type="entry name" value="SecA_PP_bind"/>
    <property type="match status" value="1"/>
</dbReference>
<dbReference type="Pfam" id="PF07517">
    <property type="entry name" value="SecA_DEAD"/>
    <property type="match status" value="1"/>
</dbReference>
<dbReference type="Gene3D" id="3.90.1440.10">
    <property type="entry name" value="SecA, preprotein cross-linking domain"/>
    <property type="match status" value="1"/>
</dbReference>
<evidence type="ECO:0000256" key="6">
    <source>
        <dbReference type="ARBA" id="ARBA00022927"/>
    </source>
</evidence>
<evidence type="ECO:0000259" key="11">
    <source>
        <dbReference type="PROSITE" id="PS51192"/>
    </source>
</evidence>
<keyword evidence="7 10" id="KW-1278">Translocase</keyword>
<dbReference type="Gene3D" id="1.10.3060.10">
    <property type="entry name" value="Helical scaffold and wing domains of SecA"/>
    <property type="match status" value="1"/>
</dbReference>
<dbReference type="GO" id="GO:0005737">
    <property type="term" value="C:cytoplasm"/>
    <property type="evidence" value="ECO:0007669"/>
    <property type="project" value="UniProtKB-SubCell"/>
</dbReference>
<evidence type="ECO:0000256" key="4">
    <source>
        <dbReference type="ARBA" id="ARBA00022741"/>
    </source>
</evidence>
<dbReference type="SUPFAM" id="SSF81767">
    <property type="entry name" value="Pre-protein crosslinking domain of SecA"/>
    <property type="match status" value="1"/>
</dbReference>
<dbReference type="InterPro" id="IPR014001">
    <property type="entry name" value="Helicase_ATP-bd"/>
</dbReference>
<protein>
    <recommendedName>
        <fullName evidence="10">Protein translocase subunit SecA</fullName>
        <ecNumber evidence="10">7.4.2.8</ecNumber>
    </recommendedName>
</protein>
<dbReference type="PROSITE" id="PS51196">
    <property type="entry name" value="SECA_MOTOR_DEAD"/>
    <property type="match status" value="1"/>
</dbReference>
<dbReference type="SMART" id="SM00957">
    <property type="entry name" value="SecA_DEAD"/>
    <property type="match status" value="1"/>
</dbReference>
<evidence type="ECO:0000259" key="12">
    <source>
        <dbReference type="PROSITE" id="PS51196"/>
    </source>
</evidence>
<comment type="subcellular location">
    <subcellularLocation>
        <location evidence="10">Cell membrane</location>
        <topology evidence="10">Peripheral membrane protein</topology>
        <orientation evidence="10">Cytoplasmic side</orientation>
    </subcellularLocation>
    <subcellularLocation>
        <location evidence="10">Cytoplasm</location>
    </subcellularLocation>
    <subcellularLocation>
        <location evidence="1">Membrane</location>
        <topology evidence="1">Peripheral membrane protein</topology>
    </subcellularLocation>
    <text evidence="10">Distribution is 50-50.</text>
</comment>
<dbReference type="InterPro" id="IPR044722">
    <property type="entry name" value="SecA_SF2_C"/>
</dbReference>
<feature type="binding site" evidence="10">
    <location>
        <position position="485"/>
    </location>
    <ligand>
        <name>ATP</name>
        <dbReference type="ChEBI" id="CHEBI:30616"/>
    </ligand>
</feature>
<keyword evidence="6 10" id="KW-0653">Protein transport</keyword>
<keyword evidence="13" id="KW-0934">Plastid</keyword>
<dbReference type="InterPro" id="IPR000185">
    <property type="entry name" value="SecA"/>
</dbReference>
<dbReference type="AlphaFoldDB" id="A0A7R7YPH6"/>
<dbReference type="GO" id="GO:0017038">
    <property type="term" value="P:protein import"/>
    <property type="evidence" value="ECO:0007669"/>
    <property type="project" value="InterPro"/>
</dbReference>
<dbReference type="EMBL" id="LC600867">
    <property type="protein sequence ID" value="BCQ06584.1"/>
    <property type="molecule type" value="Genomic_DNA"/>
</dbReference>
<comment type="function">
    <text evidence="10">Part of the Sec protein translocase complex. Interacts with the SecYEG preprotein conducting channel. Has a central role in coupling the hydrolysis of ATP to the transfer of proteins into and across the cell membrane, serving as an ATP-driven molecular motor driving the stepwise translocation of polypeptide chains across the membrane.</text>
</comment>
<dbReference type="HAMAP" id="MF_01382">
    <property type="entry name" value="SecA"/>
    <property type="match status" value="1"/>
</dbReference>
<feature type="binding site" evidence="10">
    <location>
        <begin position="97"/>
        <end position="101"/>
    </location>
    <ligand>
        <name>ATP</name>
        <dbReference type="ChEBI" id="CHEBI:30616"/>
    </ligand>
</feature>
<comment type="subunit">
    <text evidence="10">Monomer and homodimer. Part of the essential Sec protein translocation apparatus which comprises SecA, SecYEG and auxiliary proteins SecDF. Other proteins may also be involved.</text>
</comment>
<keyword evidence="5 10" id="KW-0067">ATP-binding</keyword>
<comment type="similarity">
    <text evidence="2 10">Belongs to the SecA family.</text>
</comment>
<gene>
    <name evidence="10 13" type="primary">secA</name>
</gene>
<dbReference type="PROSITE" id="PS51192">
    <property type="entry name" value="HELICASE_ATP_BIND_1"/>
    <property type="match status" value="1"/>
</dbReference>
<dbReference type="InterPro" id="IPR014018">
    <property type="entry name" value="SecA_motor_DEAD"/>
</dbReference>
<evidence type="ECO:0000256" key="10">
    <source>
        <dbReference type="HAMAP-Rule" id="MF_01382"/>
    </source>
</evidence>
<dbReference type="InterPro" id="IPR036266">
    <property type="entry name" value="SecA_Wing/Scaffold_sf"/>
</dbReference>
<name>A0A7R7YPH6_9STRA</name>
<keyword evidence="10" id="KW-1003">Cell membrane</keyword>
<dbReference type="GO" id="GO:0005886">
    <property type="term" value="C:plasma membrane"/>
    <property type="evidence" value="ECO:0007669"/>
    <property type="project" value="UniProtKB-SubCell"/>
</dbReference>
<geneLocation type="plastid" evidence="13"/>
<dbReference type="InterPro" id="IPR011116">
    <property type="entry name" value="SecA_Wing/Scaffold"/>
</dbReference>
<dbReference type="PRINTS" id="PR00906">
    <property type="entry name" value="SECA"/>
</dbReference>
<reference evidence="13" key="1">
    <citation type="submission" date="2021-01" db="EMBL/GenBank/DDBJ databases">
        <title>Organellar DNAs of a non-photosynthetic diatom.</title>
        <authorList>
            <person name="Kamikawa R."/>
            <person name="Tanizawa Y."/>
        </authorList>
    </citation>
    <scope>NUCLEOTIDE SEQUENCE</scope>
    <source>
        <strain evidence="13">NIES-4239</strain>
    </source>
</reference>
<keyword evidence="10" id="KW-0963">Cytoplasm</keyword>
<dbReference type="Pfam" id="PF21090">
    <property type="entry name" value="P-loop_SecA"/>
    <property type="match status" value="1"/>
</dbReference>
<proteinExistence type="inferred from homology"/>
<dbReference type="InterPro" id="IPR036670">
    <property type="entry name" value="SecA_X-link_sf"/>
</dbReference>
<keyword evidence="3 10" id="KW-0813">Transport</keyword>
<feature type="binding site" evidence="10">
    <location>
        <position position="79"/>
    </location>
    <ligand>
        <name>ATP</name>
        <dbReference type="ChEBI" id="CHEBI:30616"/>
    </ligand>
</feature>
<feature type="domain" description="Helicase ATP-binding" evidence="11">
    <location>
        <begin position="81"/>
        <end position="239"/>
    </location>
</feature>
<accession>A0A7R7YPH6</accession>
<dbReference type="PANTHER" id="PTHR30612">
    <property type="entry name" value="SECA INNER MEMBRANE COMPONENT OF SEC PROTEIN SECRETION SYSTEM"/>
    <property type="match status" value="1"/>
</dbReference>
<dbReference type="PANTHER" id="PTHR30612:SF0">
    <property type="entry name" value="CHLOROPLAST PROTEIN-TRANSPORTING ATPASE"/>
    <property type="match status" value="1"/>
</dbReference>
<evidence type="ECO:0000256" key="7">
    <source>
        <dbReference type="ARBA" id="ARBA00022967"/>
    </source>
</evidence>
<dbReference type="EC" id="7.4.2.8" evidence="10"/>
<feature type="domain" description="SecA family profile" evidence="12">
    <location>
        <begin position="1"/>
        <end position="659"/>
    </location>
</feature>
<evidence type="ECO:0000256" key="5">
    <source>
        <dbReference type="ARBA" id="ARBA00022840"/>
    </source>
</evidence>
<evidence type="ECO:0000256" key="3">
    <source>
        <dbReference type="ARBA" id="ARBA00022448"/>
    </source>
</evidence>
<keyword evidence="8 10" id="KW-0811">Translocation</keyword>
<dbReference type="InterPro" id="IPR027417">
    <property type="entry name" value="P-loop_NTPase"/>
</dbReference>
<evidence type="ECO:0000313" key="13">
    <source>
        <dbReference type="EMBL" id="BCQ06584.1"/>
    </source>
</evidence>
<organism evidence="13">
    <name type="scientific">Nitzschia putrida</name>
    <dbReference type="NCBI Taxonomy" id="2742595"/>
    <lineage>
        <taxon>Eukaryota</taxon>
        <taxon>Sar</taxon>
        <taxon>Stramenopiles</taxon>
        <taxon>Ochrophyta</taxon>
        <taxon>Bacillariophyta</taxon>
        <taxon>Bacillariophyceae</taxon>
        <taxon>Bacillariophycidae</taxon>
        <taxon>Bacillariales</taxon>
        <taxon>Bacillariaceae</taxon>
        <taxon>Nitzschia</taxon>
    </lineage>
</organism>
<evidence type="ECO:0000256" key="1">
    <source>
        <dbReference type="ARBA" id="ARBA00004170"/>
    </source>
</evidence>
<dbReference type="InterPro" id="IPR011115">
    <property type="entry name" value="SecA_DEAD"/>
</dbReference>
<dbReference type="Gene3D" id="3.40.50.300">
    <property type="entry name" value="P-loop containing nucleotide triphosphate hydrolases"/>
    <property type="match status" value="2"/>
</dbReference>
<dbReference type="GO" id="GO:0065002">
    <property type="term" value="P:intracellular protein transmembrane transport"/>
    <property type="evidence" value="ECO:0007669"/>
    <property type="project" value="UniProtKB-UniRule"/>
</dbReference>
<dbReference type="CDD" id="cd17928">
    <property type="entry name" value="DEXDc_SecA"/>
    <property type="match status" value="1"/>
</dbReference>
<keyword evidence="9 10" id="KW-0472">Membrane</keyword>
<dbReference type="GO" id="GO:0006605">
    <property type="term" value="P:protein targeting"/>
    <property type="evidence" value="ECO:0007669"/>
    <property type="project" value="UniProtKB-UniRule"/>
</dbReference>
<dbReference type="GO" id="GO:0005524">
    <property type="term" value="F:ATP binding"/>
    <property type="evidence" value="ECO:0007669"/>
    <property type="project" value="UniProtKB-UniRule"/>
</dbReference>
<dbReference type="InterPro" id="IPR011130">
    <property type="entry name" value="SecA_preprotein_X-link_dom"/>
</dbReference>
<dbReference type="SUPFAM" id="SSF81886">
    <property type="entry name" value="Helical scaffold and wing domains of SecA"/>
    <property type="match status" value="1"/>
</dbReference>
<dbReference type="Pfam" id="PF07516">
    <property type="entry name" value="SecA_SW"/>
    <property type="match status" value="1"/>
</dbReference>
<dbReference type="GO" id="GO:0008564">
    <property type="term" value="F:protein-exporting ATPase activity"/>
    <property type="evidence" value="ECO:0007669"/>
    <property type="project" value="UniProtKB-EC"/>
</dbReference>